<comment type="caution">
    <text evidence="3">The sequence shown here is derived from an EMBL/GenBank/DDBJ whole genome shotgun (WGS) entry which is preliminary data.</text>
</comment>
<evidence type="ECO:0000256" key="1">
    <source>
        <dbReference type="SAM" id="SignalP"/>
    </source>
</evidence>
<accession>A0A5F2C283</accession>
<dbReference type="EMBL" id="RQGU01000090">
    <property type="protein sequence ID" value="TGM21238.1"/>
    <property type="molecule type" value="Genomic_DNA"/>
</dbReference>
<dbReference type="Pfam" id="PF07007">
    <property type="entry name" value="LprI"/>
    <property type="match status" value="1"/>
</dbReference>
<evidence type="ECO:0000313" key="3">
    <source>
        <dbReference type="EMBL" id="TGM13010.1"/>
    </source>
</evidence>
<reference evidence="4" key="1">
    <citation type="submission" date="2018-10" db="EMBL/GenBank/DDBJ databases">
        <authorList>
            <person name="Vincent A.T."/>
            <person name="Schiettekatte O."/>
            <person name="Bourhy P."/>
            <person name="Veyrier F.J."/>
            <person name="Picardeau M."/>
        </authorList>
    </citation>
    <scope>NUCLEOTIDE SEQUENCE</scope>
    <source>
        <strain evidence="4">201702406</strain>
    </source>
</reference>
<evidence type="ECO:0000313" key="6">
    <source>
        <dbReference type="Proteomes" id="UP000298057"/>
    </source>
</evidence>
<sequence length="237" mass="26987">MRFCLIISLLISIFAFSAFSKTPEPIDICSKIKNKSDQKKCYSKEYQSADKELNVTYKKIREGLSESQKEDLKKLQVLWIGYRDGVCEGPMYASDESGIETIICKSGTTAERTKYLNHVWKFGTASKEGLGSYTDGFGGSLKLFRDKSNKNIQFSFEVVRGPTAHLGEVNGNWTPSKEGKWSWASTEGCKSEDPDCCLLEFEYFQNRIEVEEVSCSAYHGARAYFGGSYRYEFKRRK</sequence>
<gene>
    <name evidence="3" type="ORF">EHQ81_12210</name>
    <name evidence="4" type="ORF">EHQ82_09535</name>
</gene>
<feature type="signal peptide" evidence="1">
    <location>
        <begin position="1"/>
        <end position="20"/>
    </location>
</feature>
<dbReference type="Proteomes" id="UP000297832">
    <property type="component" value="Unassembled WGS sequence"/>
</dbReference>
<evidence type="ECO:0000259" key="2">
    <source>
        <dbReference type="Pfam" id="PF07007"/>
    </source>
</evidence>
<organism evidence="3 5">
    <name type="scientific">Leptospira selangorensis</name>
    <dbReference type="NCBI Taxonomy" id="2484982"/>
    <lineage>
        <taxon>Bacteria</taxon>
        <taxon>Pseudomonadati</taxon>
        <taxon>Spirochaetota</taxon>
        <taxon>Spirochaetia</taxon>
        <taxon>Leptospirales</taxon>
        <taxon>Leptospiraceae</taxon>
        <taxon>Leptospira</taxon>
    </lineage>
</organism>
<dbReference type="PANTHER" id="PTHR39176">
    <property type="entry name" value="PERIPLASMIC PROTEIN-RELATED"/>
    <property type="match status" value="1"/>
</dbReference>
<dbReference type="Proteomes" id="UP000298057">
    <property type="component" value="Unassembled WGS sequence"/>
</dbReference>
<keyword evidence="1" id="KW-0732">Signal</keyword>
<name>A0A5F2C283_9LEPT</name>
<dbReference type="Gene3D" id="1.20.1270.180">
    <property type="match status" value="1"/>
</dbReference>
<keyword evidence="6" id="KW-1185">Reference proteome</keyword>
<dbReference type="AlphaFoldDB" id="A0A5F2C283"/>
<proteinExistence type="predicted"/>
<evidence type="ECO:0000313" key="5">
    <source>
        <dbReference type="Proteomes" id="UP000297832"/>
    </source>
</evidence>
<dbReference type="EMBL" id="RQGV01000015">
    <property type="protein sequence ID" value="TGM13010.1"/>
    <property type="molecule type" value="Genomic_DNA"/>
</dbReference>
<dbReference type="RefSeq" id="WP_135627219.1">
    <property type="nucleotide sequence ID" value="NZ_RQGU01000090.1"/>
</dbReference>
<feature type="chain" id="PRO_5043207277" evidence="1">
    <location>
        <begin position="21"/>
        <end position="237"/>
    </location>
</feature>
<feature type="domain" description="Lysozyme inhibitor LprI-like N-terminal" evidence="2">
    <location>
        <begin position="33"/>
        <end position="116"/>
    </location>
</feature>
<protein>
    <submittedName>
        <fullName evidence="3">DUF1311 domain-containing protein</fullName>
    </submittedName>
</protein>
<evidence type="ECO:0000313" key="4">
    <source>
        <dbReference type="EMBL" id="TGM21238.1"/>
    </source>
</evidence>
<dbReference type="PANTHER" id="PTHR39176:SF1">
    <property type="entry name" value="PERIPLASMIC PROTEIN"/>
    <property type="match status" value="1"/>
</dbReference>
<dbReference type="InterPro" id="IPR009739">
    <property type="entry name" value="LprI-like_N"/>
</dbReference>
<reference evidence="5 6" key="2">
    <citation type="journal article" date="2019" name="PLoS Negl. Trop. Dis.">
        <title>Revisiting the worldwide diversity of Leptospira species in the environment.</title>
        <authorList>
            <person name="Vincent A.T."/>
            <person name="Schiettekatte O."/>
            <person name="Bourhy P."/>
            <person name="Veyrier F.J."/>
            <person name="Picardeau M."/>
        </authorList>
    </citation>
    <scope>NUCLEOTIDE SEQUENCE [LARGE SCALE GENOMIC DNA]</scope>
    <source>
        <strain evidence="3 5">201702405</strain>
        <strain evidence="6">201702406</strain>
    </source>
</reference>